<dbReference type="InterPro" id="IPR010982">
    <property type="entry name" value="Lambda_DNA-bd_dom_sf"/>
</dbReference>
<proteinExistence type="predicted"/>
<dbReference type="SMART" id="SM00530">
    <property type="entry name" value="HTH_XRE"/>
    <property type="match status" value="1"/>
</dbReference>
<evidence type="ECO:0000259" key="1">
    <source>
        <dbReference type="PROSITE" id="PS50943"/>
    </source>
</evidence>
<gene>
    <name evidence="2" type="primary">20</name>
    <name evidence="2" type="ORF">SEA_COEUR_20</name>
</gene>
<dbReference type="Proteomes" id="UP000318668">
    <property type="component" value="Segment"/>
</dbReference>
<dbReference type="GeneID" id="77950905"/>
<organism evidence="2 3">
    <name type="scientific">Gordonia phage Coeur</name>
    <dbReference type="NCBI Taxonomy" id="2571246"/>
    <lineage>
        <taxon>Viruses</taxon>
        <taxon>Duplodnaviria</taxon>
        <taxon>Heunggongvirae</taxon>
        <taxon>Uroviricota</taxon>
        <taxon>Caudoviricetes</taxon>
        <taxon>Coeurvirus</taxon>
        <taxon>Coeurvirus coeur</taxon>
    </lineage>
</organism>
<dbReference type="EMBL" id="MK801723">
    <property type="protein sequence ID" value="QDF17438.1"/>
    <property type="molecule type" value="Genomic_DNA"/>
</dbReference>
<dbReference type="Gene3D" id="1.10.260.40">
    <property type="entry name" value="lambda repressor-like DNA-binding domains"/>
    <property type="match status" value="1"/>
</dbReference>
<dbReference type="RefSeq" id="YP_010674591.1">
    <property type="nucleotide sequence ID" value="NC_070994.1"/>
</dbReference>
<feature type="domain" description="HTH cro/C1-type" evidence="1">
    <location>
        <begin position="21"/>
        <end position="75"/>
    </location>
</feature>
<dbReference type="KEGG" id="vg:77950905"/>
<keyword evidence="3" id="KW-1185">Reference proteome</keyword>
<dbReference type="GO" id="GO:0003677">
    <property type="term" value="F:DNA binding"/>
    <property type="evidence" value="ECO:0007669"/>
    <property type="project" value="InterPro"/>
</dbReference>
<name>A0A4Y6EFD0_9CAUD</name>
<evidence type="ECO:0000313" key="3">
    <source>
        <dbReference type="Proteomes" id="UP000318668"/>
    </source>
</evidence>
<dbReference type="SUPFAM" id="SSF47413">
    <property type="entry name" value="lambda repressor-like DNA-binding domains"/>
    <property type="match status" value="1"/>
</dbReference>
<sequence length="117" mass="12731">MTTMQRLSGVIPMDLPLGMRLELARRHAGLTQTELASMLDTTQLSITRYERGKRVPKSAILMAWSAVTGVDYHWLETGEAPSPDGDGASAVVVRHQGLEPRTRWFGVGISIADVVAA</sequence>
<dbReference type="PROSITE" id="PS50943">
    <property type="entry name" value="HTH_CROC1"/>
    <property type="match status" value="1"/>
</dbReference>
<dbReference type="Pfam" id="PF01381">
    <property type="entry name" value="HTH_3"/>
    <property type="match status" value="1"/>
</dbReference>
<accession>A0A4Y6EFD0</accession>
<protein>
    <submittedName>
        <fullName evidence="2">Immunity repressor</fullName>
    </submittedName>
</protein>
<dbReference type="CDD" id="cd00093">
    <property type="entry name" value="HTH_XRE"/>
    <property type="match status" value="1"/>
</dbReference>
<dbReference type="InterPro" id="IPR001387">
    <property type="entry name" value="Cro/C1-type_HTH"/>
</dbReference>
<evidence type="ECO:0000313" key="2">
    <source>
        <dbReference type="EMBL" id="QDF17438.1"/>
    </source>
</evidence>
<reference evidence="2 3" key="1">
    <citation type="submission" date="2019-04" db="EMBL/GenBank/DDBJ databases">
        <authorList>
            <person name="Alwine J.A."/>
            <person name="Grubb S.R."/>
            <person name="Haszto C.S."/>
            <person name="Molleti L.S."/>
            <person name="Simms M.O."/>
            <person name="Butela K.A."/>
            <person name="Garlena R.A."/>
            <person name="Russell D.A."/>
            <person name="Pope W.H."/>
            <person name="Jacobs-Sera D."/>
            <person name="Hatfull G.F."/>
        </authorList>
    </citation>
    <scope>NUCLEOTIDE SEQUENCE [LARGE SCALE GENOMIC DNA]</scope>
</reference>